<feature type="signal peptide" evidence="1">
    <location>
        <begin position="1"/>
        <end position="19"/>
    </location>
</feature>
<evidence type="ECO:0000313" key="3">
    <source>
        <dbReference type="Proteomes" id="UP000193689"/>
    </source>
</evidence>
<accession>A0A1Y2E1H6</accession>
<keyword evidence="3" id="KW-1185">Reference proteome</keyword>
<feature type="chain" id="PRO_5012327520" evidence="1">
    <location>
        <begin position="20"/>
        <end position="122"/>
    </location>
</feature>
<dbReference type="EMBL" id="MCFJ01000006">
    <property type="protein sequence ID" value="ORY65176.1"/>
    <property type="molecule type" value="Genomic_DNA"/>
</dbReference>
<proteinExistence type="predicted"/>
<evidence type="ECO:0000313" key="2">
    <source>
        <dbReference type="EMBL" id="ORY65176.1"/>
    </source>
</evidence>
<dbReference type="GeneID" id="63776359"/>
<sequence length="122" mass="13870">MVLLSKIVWVICGVTLVSTDFDHAQRRLRGSLLTSLTLYLLIVMCSRWSLVESSGIIPITVNIAWTLMWERDRDESQARQALLGVIPGQRPTLSDENPLAYQDDMTLPCAQLQDHPLYQQPF</sequence>
<reference evidence="2 3" key="1">
    <citation type="submission" date="2016-07" db="EMBL/GenBank/DDBJ databases">
        <title>Pervasive Adenine N6-methylation of Active Genes in Fungi.</title>
        <authorList>
            <consortium name="DOE Joint Genome Institute"/>
            <person name="Mondo S.J."/>
            <person name="Dannebaum R.O."/>
            <person name="Kuo R.C."/>
            <person name="Labutti K."/>
            <person name="Haridas S."/>
            <person name="Kuo A."/>
            <person name="Salamov A."/>
            <person name="Ahrendt S.R."/>
            <person name="Lipzen A."/>
            <person name="Sullivan W."/>
            <person name="Andreopoulos W.B."/>
            <person name="Clum A."/>
            <person name="Lindquist E."/>
            <person name="Daum C."/>
            <person name="Ramamoorthy G.K."/>
            <person name="Gryganskyi A."/>
            <person name="Culley D."/>
            <person name="Magnuson J.K."/>
            <person name="James T.Y."/>
            <person name="O'Malley M.A."/>
            <person name="Stajich J.E."/>
            <person name="Spatafora J.W."/>
            <person name="Visel A."/>
            <person name="Grigoriev I.V."/>
        </authorList>
    </citation>
    <scope>NUCLEOTIDE SEQUENCE [LARGE SCALE GENOMIC DNA]</scope>
    <source>
        <strain evidence="2 3">CBS 129021</strain>
    </source>
</reference>
<gene>
    <name evidence="2" type="ORF">BCR38DRAFT_432067</name>
</gene>
<keyword evidence="1" id="KW-0732">Signal</keyword>
<dbReference type="InParanoid" id="A0A1Y2E1H6"/>
<protein>
    <submittedName>
        <fullName evidence="2">Uncharacterized protein</fullName>
    </submittedName>
</protein>
<dbReference type="AlphaFoldDB" id="A0A1Y2E1H6"/>
<dbReference type="RefSeq" id="XP_040716328.1">
    <property type="nucleotide sequence ID" value="XM_040860147.1"/>
</dbReference>
<evidence type="ECO:0000256" key="1">
    <source>
        <dbReference type="SAM" id="SignalP"/>
    </source>
</evidence>
<organism evidence="2 3">
    <name type="scientific">Pseudomassariella vexata</name>
    <dbReference type="NCBI Taxonomy" id="1141098"/>
    <lineage>
        <taxon>Eukaryota</taxon>
        <taxon>Fungi</taxon>
        <taxon>Dikarya</taxon>
        <taxon>Ascomycota</taxon>
        <taxon>Pezizomycotina</taxon>
        <taxon>Sordariomycetes</taxon>
        <taxon>Xylariomycetidae</taxon>
        <taxon>Amphisphaeriales</taxon>
        <taxon>Pseudomassariaceae</taxon>
        <taxon>Pseudomassariella</taxon>
    </lineage>
</organism>
<dbReference type="Proteomes" id="UP000193689">
    <property type="component" value="Unassembled WGS sequence"/>
</dbReference>
<comment type="caution">
    <text evidence="2">The sequence shown here is derived from an EMBL/GenBank/DDBJ whole genome shotgun (WGS) entry which is preliminary data.</text>
</comment>
<name>A0A1Y2E1H6_9PEZI</name>